<accession>A0ACC2ZTQ1</accession>
<dbReference type="EMBL" id="JAPDRQ010000290">
    <property type="protein sequence ID" value="KAJ9650999.1"/>
    <property type="molecule type" value="Genomic_DNA"/>
</dbReference>
<dbReference type="Proteomes" id="UP001172386">
    <property type="component" value="Unassembled WGS sequence"/>
</dbReference>
<evidence type="ECO:0000313" key="1">
    <source>
        <dbReference type="EMBL" id="KAJ9650999.1"/>
    </source>
</evidence>
<reference evidence="1" key="1">
    <citation type="submission" date="2022-10" db="EMBL/GenBank/DDBJ databases">
        <title>Culturing micro-colonial fungi from biological soil crusts in the Mojave desert and describing Neophaeococcomyces mojavensis, and introducing the new genera and species Taxawa tesnikishii.</title>
        <authorList>
            <person name="Kurbessoian T."/>
            <person name="Stajich J.E."/>
        </authorList>
    </citation>
    <scope>NUCLEOTIDE SEQUENCE</scope>
    <source>
        <strain evidence="1">JES_112</strain>
    </source>
</reference>
<comment type="caution">
    <text evidence="1">The sequence shown here is derived from an EMBL/GenBank/DDBJ whole genome shotgun (WGS) entry which is preliminary data.</text>
</comment>
<proteinExistence type="predicted"/>
<organism evidence="1 2">
    <name type="scientific">Neophaeococcomyces mojaviensis</name>
    <dbReference type="NCBI Taxonomy" id="3383035"/>
    <lineage>
        <taxon>Eukaryota</taxon>
        <taxon>Fungi</taxon>
        <taxon>Dikarya</taxon>
        <taxon>Ascomycota</taxon>
        <taxon>Pezizomycotina</taxon>
        <taxon>Eurotiomycetes</taxon>
        <taxon>Chaetothyriomycetidae</taxon>
        <taxon>Chaetothyriales</taxon>
        <taxon>Chaetothyriales incertae sedis</taxon>
        <taxon>Neophaeococcomyces</taxon>
    </lineage>
</organism>
<evidence type="ECO:0000313" key="2">
    <source>
        <dbReference type="Proteomes" id="UP001172386"/>
    </source>
</evidence>
<name>A0ACC2ZTQ1_9EURO</name>
<protein>
    <submittedName>
        <fullName evidence="1">Uncharacterized protein</fullName>
    </submittedName>
</protein>
<gene>
    <name evidence="1" type="ORF">H2198_009714</name>
</gene>
<keyword evidence="2" id="KW-1185">Reference proteome</keyword>
<sequence>MASTVPEQSSSEQSRPSPPTHVLETCLYVRSMRDAVAFYRDILGLSPALEAPRLSMFPIGTTSLILFQLGLTETDSRETSDVTGEQLTVPGHGPDKKIVDILMDAPSNASGSNKAETGDDGRLGVLSTSLRTHFCLAVPSRDEVREWESYLAAKNVKIRGVMEWKRGGRSVYFEDVDGHVGEIGSKGIWEHY</sequence>